<organism evidence="2 3">
    <name type="scientific">Aliicoccus persicus</name>
    <dbReference type="NCBI Taxonomy" id="930138"/>
    <lineage>
        <taxon>Bacteria</taxon>
        <taxon>Bacillati</taxon>
        <taxon>Bacillota</taxon>
        <taxon>Bacilli</taxon>
        <taxon>Bacillales</taxon>
        <taxon>Staphylococcaceae</taxon>
        <taxon>Aliicoccus</taxon>
    </lineage>
</organism>
<dbReference type="EMBL" id="FOIT01000002">
    <property type="protein sequence ID" value="SEV94744.1"/>
    <property type="molecule type" value="Genomic_DNA"/>
</dbReference>
<feature type="transmembrane region" description="Helical" evidence="1">
    <location>
        <begin position="35"/>
        <end position="52"/>
    </location>
</feature>
<protein>
    <recommendedName>
        <fullName evidence="4">DUF2273 domain-containing protein</fullName>
    </recommendedName>
</protein>
<dbReference type="Proteomes" id="UP000243605">
    <property type="component" value="Unassembled WGS sequence"/>
</dbReference>
<reference evidence="2 3" key="1">
    <citation type="submission" date="2016-10" db="EMBL/GenBank/DDBJ databases">
        <authorList>
            <person name="Varghese N."/>
            <person name="Submissions S."/>
        </authorList>
    </citation>
    <scope>NUCLEOTIDE SEQUENCE [LARGE SCALE GENOMIC DNA]</scope>
    <source>
        <strain evidence="2 3">IBRC-M10081</strain>
    </source>
</reference>
<keyword evidence="3" id="KW-1185">Reference proteome</keyword>
<sequence length="64" mass="7340">MDILNQLKAHPFMVTLFIVAFFSLTLIFLIGVYKFALVILISLIFGFVGYLLDRSDILTNNTKR</sequence>
<gene>
    <name evidence="2" type="ORF">SAMN05192557_0942</name>
</gene>
<evidence type="ECO:0000313" key="2">
    <source>
        <dbReference type="EMBL" id="SEV94744.1"/>
    </source>
</evidence>
<keyword evidence="1" id="KW-0472">Membrane</keyword>
<evidence type="ECO:0008006" key="4">
    <source>
        <dbReference type="Google" id="ProtNLM"/>
    </source>
</evidence>
<keyword evidence="1" id="KW-0812">Transmembrane</keyword>
<evidence type="ECO:0000313" key="3">
    <source>
        <dbReference type="Proteomes" id="UP000243605"/>
    </source>
</evidence>
<dbReference type="AlphaFoldDB" id="A0A662Z2F0"/>
<accession>A0A662Z2F0</accession>
<proteinExistence type="predicted"/>
<feature type="transmembrane region" description="Helical" evidence="1">
    <location>
        <begin position="12"/>
        <end position="29"/>
    </location>
</feature>
<name>A0A662Z2F0_9STAP</name>
<evidence type="ECO:0000256" key="1">
    <source>
        <dbReference type="SAM" id="Phobius"/>
    </source>
</evidence>
<keyword evidence="1" id="KW-1133">Transmembrane helix</keyword>